<evidence type="ECO:0000256" key="9">
    <source>
        <dbReference type="ARBA" id="ARBA00022968"/>
    </source>
</evidence>
<dbReference type="InterPro" id="IPR038702">
    <property type="entry name" value="Na/K_ATPase_sub_beta_sf"/>
</dbReference>
<dbReference type="GO" id="GO:0006883">
    <property type="term" value="P:intracellular sodium ion homeostasis"/>
    <property type="evidence" value="ECO:0007669"/>
    <property type="project" value="TreeGrafter"/>
</dbReference>
<evidence type="ECO:0000256" key="3">
    <source>
        <dbReference type="ARBA" id="ARBA00022448"/>
    </source>
</evidence>
<proteinExistence type="inferred from homology"/>
<dbReference type="GeneID" id="117565621"/>
<keyword evidence="13 18" id="KW-0472">Membrane</keyword>
<dbReference type="PANTHER" id="PTHR11523:SF31">
    <property type="entry name" value="AT04468P-RELATED"/>
    <property type="match status" value="1"/>
</dbReference>
<dbReference type="GO" id="GO:0036376">
    <property type="term" value="P:sodium ion export across plasma membrane"/>
    <property type="evidence" value="ECO:0007669"/>
    <property type="project" value="TreeGrafter"/>
</dbReference>
<keyword evidence="12" id="KW-0406">Ion transport</keyword>
<dbReference type="GO" id="GO:0005890">
    <property type="term" value="C:sodium:potassium-exchanging ATPase complex"/>
    <property type="evidence" value="ECO:0007669"/>
    <property type="project" value="InterPro"/>
</dbReference>
<dbReference type="AlphaFoldDB" id="A0A6P8WRB4"/>
<keyword evidence="5" id="KW-0633">Potassium transport</keyword>
<dbReference type="PANTHER" id="PTHR11523">
    <property type="entry name" value="SODIUM/POTASSIUM-DEPENDENT ATPASE BETA SUBUNIT"/>
    <property type="match status" value="1"/>
</dbReference>
<keyword evidence="9" id="KW-0735">Signal-anchor</keyword>
<keyword evidence="7 18" id="KW-0812">Transmembrane</keyword>
<dbReference type="FunFam" id="2.60.40.1660:FF:000004">
    <property type="entry name" value="sodium/potassium-transporting ATPase subunit beta-2"/>
    <property type="match status" value="1"/>
</dbReference>
<keyword evidence="3" id="KW-0813">Transport</keyword>
<keyword evidence="11" id="KW-0915">Sodium</keyword>
<dbReference type="GO" id="GO:1990573">
    <property type="term" value="P:potassium ion import across plasma membrane"/>
    <property type="evidence" value="ECO:0007669"/>
    <property type="project" value="TreeGrafter"/>
</dbReference>
<evidence type="ECO:0000256" key="11">
    <source>
        <dbReference type="ARBA" id="ARBA00023053"/>
    </source>
</evidence>
<evidence type="ECO:0000256" key="16">
    <source>
        <dbReference type="ARBA" id="ARBA00023201"/>
    </source>
</evidence>
<evidence type="ECO:0000256" key="12">
    <source>
        <dbReference type="ARBA" id="ARBA00023065"/>
    </source>
</evidence>
<evidence type="ECO:0000256" key="14">
    <source>
        <dbReference type="ARBA" id="ARBA00023157"/>
    </source>
</evidence>
<evidence type="ECO:0000256" key="4">
    <source>
        <dbReference type="ARBA" id="ARBA00022475"/>
    </source>
</evidence>
<evidence type="ECO:0000256" key="17">
    <source>
        <dbReference type="ARBA" id="ARBA00025540"/>
    </source>
</evidence>
<sequence length="309" mass="35573">MSKNNGKGDKCENDFPQPARKQTFSEMIYDPRDGSFFGRTGKSWGQLFLFYVIFYIILAILFAICMQGLLASVDDYKPKWQLEESLIGTNPGLGFRPLSEQTERGSVIEFDNKKPAEIEYWTGLLDDFLKDYKQTEGRKMKHCDYNQSRNPNDVCVVDENQFGPCSSANGYGYRVGKPCIFLKLNKIYGWVPEIYDTPALNMPDDLQHLFNQTSEVERQKIWISCNGHYGKDKEQFQNISYYPSQGIPTYYYPYLNQPGYLSPIVAVQFNSPPIGSMLDVECRAWAKNIIYSGSIRDRMGSVTFQFLMD</sequence>
<gene>
    <name evidence="20" type="primary">LOC117565621</name>
</gene>
<evidence type="ECO:0000256" key="18">
    <source>
        <dbReference type="SAM" id="Phobius"/>
    </source>
</evidence>
<comment type="similarity">
    <text evidence="2">Belongs to the X(+)/potassium ATPases subunit beta family.</text>
</comment>
<evidence type="ECO:0000256" key="5">
    <source>
        <dbReference type="ARBA" id="ARBA00022538"/>
    </source>
</evidence>
<evidence type="ECO:0000313" key="19">
    <source>
        <dbReference type="Proteomes" id="UP000515160"/>
    </source>
</evidence>
<dbReference type="Gene3D" id="2.60.40.1660">
    <property type="entry name" value="Na, k-atpase alpha subunit"/>
    <property type="match status" value="1"/>
</dbReference>
<keyword evidence="15" id="KW-0325">Glycoprotein</keyword>
<organism evidence="19 20">
    <name type="scientific">Drosophila albomicans</name>
    <name type="common">Fruit fly</name>
    <dbReference type="NCBI Taxonomy" id="7291"/>
    <lineage>
        <taxon>Eukaryota</taxon>
        <taxon>Metazoa</taxon>
        <taxon>Ecdysozoa</taxon>
        <taxon>Arthropoda</taxon>
        <taxon>Hexapoda</taxon>
        <taxon>Insecta</taxon>
        <taxon>Pterygota</taxon>
        <taxon>Neoptera</taxon>
        <taxon>Endopterygota</taxon>
        <taxon>Diptera</taxon>
        <taxon>Brachycera</taxon>
        <taxon>Muscomorpha</taxon>
        <taxon>Ephydroidea</taxon>
        <taxon>Drosophilidae</taxon>
        <taxon>Drosophila</taxon>
    </lineage>
</organism>
<evidence type="ECO:0000256" key="10">
    <source>
        <dbReference type="ARBA" id="ARBA00022989"/>
    </source>
</evidence>
<dbReference type="Pfam" id="PF00287">
    <property type="entry name" value="Na_K-ATPase"/>
    <property type="match status" value="1"/>
</dbReference>
<evidence type="ECO:0000256" key="1">
    <source>
        <dbReference type="ARBA" id="ARBA00004401"/>
    </source>
</evidence>
<keyword evidence="6" id="KW-0740">Sodium/potassium transport</keyword>
<evidence type="ECO:0000256" key="7">
    <source>
        <dbReference type="ARBA" id="ARBA00022692"/>
    </source>
</evidence>
<comment type="function">
    <text evidence="17">This is the non-catalytic component of the active enzyme, which catalyzes the hydrolysis of ATP coupled with the exchange of Na(+) and K(+) ions across the plasma membrane. The beta subunit regulates, through assembly of alpha/beta heterodimers, the number of sodium pumps transported to the plasma membrane.</text>
</comment>
<keyword evidence="16" id="KW-0739">Sodium transport</keyword>
<dbReference type="InterPro" id="IPR000402">
    <property type="entry name" value="Na/K_ATPase_sub_beta"/>
</dbReference>
<dbReference type="Proteomes" id="UP000515160">
    <property type="component" value="Chromosome 2L"/>
</dbReference>
<keyword evidence="8" id="KW-0630">Potassium</keyword>
<feature type="transmembrane region" description="Helical" evidence="18">
    <location>
        <begin position="48"/>
        <end position="70"/>
    </location>
</feature>
<reference evidence="20" key="1">
    <citation type="submission" date="2025-08" db="UniProtKB">
        <authorList>
            <consortium name="RefSeq"/>
        </authorList>
    </citation>
    <scope>IDENTIFICATION</scope>
    <source>
        <strain evidence="20">15112-1751.03</strain>
        <tissue evidence="20">Whole Adult</tissue>
    </source>
</reference>
<protein>
    <submittedName>
        <fullName evidence="20">Sodium/potassium-transporting ATPase subunit beta-1 isoform X1</fullName>
    </submittedName>
</protein>
<keyword evidence="10 18" id="KW-1133">Transmembrane helix</keyword>
<evidence type="ECO:0000256" key="6">
    <source>
        <dbReference type="ARBA" id="ARBA00022607"/>
    </source>
</evidence>
<keyword evidence="4" id="KW-1003">Cell membrane</keyword>
<dbReference type="GO" id="GO:0030007">
    <property type="term" value="P:intracellular potassium ion homeostasis"/>
    <property type="evidence" value="ECO:0007669"/>
    <property type="project" value="TreeGrafter"/>
</dbReference>
<evidence type="ECO:0000256" key="2">
    <source>
        <dbReference type="ARBA" id="ARBA00005876"/>
    </source>
</evidence>
<keyword evidence="19" id="KW-1185">Reference proteome</keyword>
<evidence type="ECO:0000256" key="13">
    <source>
        <dbReference type="ARBA" id="ARBA00023136"/>
    </source>
</evidence>
<dbReference type="GO" id="GO:0001671">
    <property type="term" value="F:ATPase activator activity"/>
    <property type="evidence" value="ECO:0007669"/>
    <property type="project" value="TreeGrafter"/>
</dbReference>
<evidence type="ECO:0000313" key="20">
    <source>
        <dbReference type="RefSeq" id="XP_034100725.1"/>
    </source>
</evidence>
<name>A0A6P8WRB4_DROAB</name>
<evidence type="ECO:0000256" key="8">
    <source>
        <dbReference type="ARBA" id="ARBA00022958"/>
    </source>
</evidence>
<comment type="subcellular location">
    <subcellularLocation>
        <location evidence="1">Cell membrane</location>
        <topology evidence="1">Single-pass type II membrane protein</topology>
    </subcellularLocation>
</comment>
<dbReference type="RefSeq" id="XP_034100725.1">
    <property type="nucleotide sequence ID" value="XM_034244834.2"/>
</dbReference>
<keyword evidence="14" id="KW-1015">Disulfide bond</keyword>
<accession>A0A6P8WRB4</accession>
<dbReference type="PROSITE" id="PS00390">
    <property type="entry name" value="ATPASE_NA_K_BETA_1"/>
    <property type="match status" value="1"/>
</dbReference>
<evidence type="ECO:0000256" key="15">
    <source>
        <dbReference type="ARBA" id="ARBA00023180"/>
    </source>
</evidence>
<dbReference type="OrthoDB" id="5912413at2759"/>